<keyword evidence="4" id="KW-0808">Transferase</keyword>
<evidence type="ECO:0000256" key="4">
    <source>
        <dbReference type="ARBA" id="ARBA00022679"/>
    </source>
</evidence>
<dbReference type="Gene3D" id="3.30.565.10">
    <property type="entry name" value="Histidine kinase-like ATPase, C-terminal domain"/>
    <property type="match status" value="1"/>
</dbReference>
<dbReference type="SUPFAM" id="SSF55785">
    <property type="entry name" value="PYP-like sensor domain (PAS domain)"/>
    <property type="match status" value="1"/>
</dbReference>
<name>A0ABQ4T126_9HYPH</name>
<evidence type="ECO:0000256" key="2">
    <source>
        <dbReference type="ARBA" id="ARBA00012438"/>
    </source>
</evidence>
<reference evidence="10" key="2">
    <citation type="submission" date="2021-08" db="EMBL/GenBank/DDBJ databases">
        <authorList>
            <person name="Tani A."/>
            <person name="Ola A."/>
            <person name="Ogura Y."/>
            <person name="Katsura K."/>
            <person name="Hayashi T."/>
        </authorList>
    </citation>
    <scope>NUCLEOTIDE SEQUENCE</scope>
    <source>
        <strain evidence="10">LMG 23639</strain>
    </source>
</reference>
<dbReference type="EC" id="2.7.13.3" evidence="2"/>
<dbReference type="InterPro" id="IPR003018">
    <property type="entry name" value="GAF"/>
</dbReference>
<dbReference type="PANTHER" id="PTHR43102:SF2">
    <property type="entry name" value="GAF DOMAIN-CONTAINING PROTEIN"/>
    <property type="match status" value="1"/>
</dbReference>
<keyword evidence="7" id="KW-0067">ATP-binding</keyword>
<comment type="caution">
    <text evidence="10">The sequence shown here is derived from an EMBL/GenBank/DDBJ whole genome shotgun (WGS) entry which is preliminary data.</text>
</comment>
<evidence type="ECO:0000259" key="8">
    <source>
        <dbReference type="SMART" id="SM00065"/>
    </source>
</evidence>
<dbReference type="Pfam" id="PF01590">
    <property type="entry name" value="GAF"/>
    <property type="match status" value="2"/>
</dbReference>
<dbReference type="SMART" id="SM00911">
    <property type="entry name" value="HWE_HK"/>
    <property type="match status" value="1"/>
</dbReference>
<dbReference type="PANTHER" id="PTHR43102">
    <property type="entry name" value="SLR1143 PROTEIN"/>
    <property type="match status" value="1"/>
</dbReference>
<keyword evidence="11" id="KW-1185">Reference proteome</keyword>
<feature type="domain" description="GAF" evidence="8">
    <location>
        <begin position="485"/>
        <end position="634"/>
    </location>
</feature>
<gene>
    <name evidence="10" type="ORF">AOPFMNJM_3795</name>
</gene>
<accession>A0ABQ4T126</accession>
<dbReference type="Pfam" id="PF13185">
    <property type="entry name" value="GAF_2"/>
    <property type="match status" value="1"/>
</dbReference>
<evidence type="ECO:0000256" key="3">
    <source>
        <dbReference type="ARBA" id="ARBA00022553"/>
    </source>
</evidence>
<dbReference type="InterPro" id="IPR035965">
    <property type="entry name" value="PAS-like_dom_sf"/>
</dbReference>
<dbReference type="EMBL" id="BPQR01000080">
    <property type="protein sequence ID" value="GJE08458.1"/>
    <property type="molecule type" value="Genomic_DNA"/>
</dbReference>
<evidence type="ECO:0000256" key="6">
    <source>
        <dbReference type="ARBA" id="ARBA00022777"/>
    </source>
</evidence>
<evidence type="ECO:0000256" key="1">
    <source>
        <dbReference type="ARBA" id="ARBA00000085"/>
    </source>
</evidence>
<dbReference type="InterPro" id="IPR036890">
    <property type="entry name" value="HATPase_C_sf"/>
</dbReference>
<dbReference type="Gene3D" id="3.30.450.20">
    <property type="entry name" value="PAS domain"/>
    <property type="match status" value="1"/>
</dbReference>
<comment type="catalytic activity">
    <reaction evidence="1">
        <text>ATP + protein L-histidine = ADP + protein N-phospho-L-histidine.</text>
        <dbReference type="EC" id="2.7.13.3"/>
    </reaction>
</comment>
<dbReference type="InterPro" id="IPR013656">
    <property type="entry name" value="PAS_4"/>
</dbReference>
<dbReference type="InterPro" id="IPR011102">
    <property type="entry name" value="Sig_transdc_His_kinase_HWE"/>
</dbReference>
<dbReference type="InterPro" id="IPR029016">
    <property type="entry name" value="GAF-like_dom_sf"/>
</dbReference>
<proteinExistence type="predicted"/>
<keyword evidence="3" id="KW-0597">Phosphoprotein</keyword>
<evidence type="ECO:0000313" key="11">
    <source>
        <dbReference type="Proteomes" id="UP001055102"/>
    </source>
</evidence>
<dbReference type="Pfam" id="PF07536">
    <property type="entry name" value="HWE_HK"/>
    <property type="match status" value="1"/>
</dbReference>
<feature type="domain" description="GAF" evidence="8">
    <location>
        <begin position="201"/>
        <end position="345"/>
    </location>
</feature>
<dbReference type="Pfam" id="PF08448">
    <property type="entry name" value="PAS_4"/>
    <property type="match status" value="1"/>
</dbReference>
<protein>
    <recommendedName>
        <fullName evidence="2">histidine kinase</fullName>
        <ecNumber evidence="2">2.7.13.3</ecNumber>
    </recommendedName>
</protein>
<keyword evidence="5" id="KW-0547">Nucleotide-binding</keyword>
<dbReference type="SUPFAM" id="SSF55781">
    <property type="entry name" value="GAF domain-like"/>
    <property type="match status" value="3"/>
</dbReference>
<dbReference type="SMART" id="SM00065">
    <property type="entry name" value="GAF"/>
    <property type="match status" value="3"/>
</dbReference>
<evidence type="ECO:0000256" key="5">
    <source>
        <dbReference type="ARBA" id="ARBA00022741"/>
    </source>
</evidence>
<feature type="domain" description="GAF" evidence="8">
    <location>
        <begin position="27"/>
        <end position="172"/>
    </location>
</feature>
<sequence length="828" mass="90052">MPIATPSAVSDPARLAALDAYAILDTPPEAGFDDIVHLACRLCDVPVALVSFVAADRQWFKARAGFPDCETNLGSSVCAHALTHPDRVLVIPDLTADPRTAGNPLVTGEPFIRFYAGAPLVSPEGHVLGSLCVIDHRPRPDGLSETQTEDLVLLARQVMAQLALRRAVLARDFLQMEELRAFTVREALRDTQTALADADGDLDGVLRAVVDGAMRAVPAAEGCVVELIDGDHLEYRAVAGSLEPHRGLRVPLGGSLAGQCATSRTPLRMADAYTDPYVRRDLVKRLGLRSAVVAPILRGDVALGVLKLQSSRVDAFTDSDLVQVGMFASAATTGLGAAGTRRQMRAQDAYWRSLFDRLVEGFVVGEIVRDAGGRAVDWRYVEVNPAWGNLVGIEAAAAVGRTVREVLPGIEEAWITDFAQVVETGEPATFTRPVGVLRRWYDGRAFRLEGDRFGVIFMEATGRVQAEGRRNALLALGDELRDLNSIPHMTRIAAEIVGRALDATRAGFGRIVGDVEHIDIEPDWTAPGTASIAGRHRFEDYGDIRGHLRRGEPLVIDDVATDPRTRDGAAAWEAVGIRSLVNMPVRERGRTVAVFIVHDMHPRVWAPEELVFLRNVADRVEAGVARVRAEENQSVLNRELAHRLKNTLTVVQSIASQTLRGVTERDRVETFERRVLALSRAHDVLLERNWSTARLRAVTENVLAMQADLGRFALEGPDMEVGPQAALSLSLLLHELATNALKYGALSAESGRVRISWRTEDAREPVLILGWVESGGPPVTPPGGRGGFGSRLIRMGLLGTRDARLGFEPEGLRAEFRAPLADVQGQVH</sequence>
<reference evidence="10" key="1">
    <citation type="journal article" date="2021" name="Front. Microbiol.">
        <title>Comprehensive Comparative Genomics and Phenotyping of Methylobacterium Species.</title>
        <authorList>
            <person name="Alessa O."/>
            <person name="Ogura Y."/>
            <person name="Fujitani Y."/>
            <person name="Takami H."/>
            <person name="Hayashi T."/>
            <person name="Sahin N."/>
            <person name="Tani A."/>
        </authorList>
    </citation>
    <scope>NUCLEOTIDE SEQUENCE</scope>
    <source>
        <strain evidence="10">LMG 23639</strain>
    </source>
</reference>
<dbReference type="Gene3D" id="3.30.450.40">
    <property type="match status" value="3"/>
</dbReference>
<evidence type="ECO:0000256" key="7">
    <source>
        <dbReference type="ARBA" id="ARBA00022840"/>
    </source>
</evidence>
<organism evidence="10 11">
    <name type="scientific">Methylobacterium jeotgali</name>
    <dbReference type="NCBI Taxonomy" id="381630"/>
    <lineage>
        <taxon>Bacteria</taxon>
        <taxon>Pseudomonadati</taxon>
        <taxon>Pseudomonadota</taxon>
        <taxon>Alphaproteobacteria</taxon>
        <taxon>Hyphomicrobiales</taxon>
        <taxon>Methylobacteriaceae</taxon>
        <taxon>Methylobacterium</taxon>
    </lineage>
</organism>
<evidence type="ECO:0000313" key="10">
    <source>
        <dbReference type="EMBL" id="GJE08458.1"/>
    </source>
</evidence>
<keyword evidence="6" id="KW-0418">Kinase</keyword>
<feature type="domain" description="Signal transduction histidine kinase HWE region" evidence="9">
    <location>
        <begin position="639"/>
        <end position="718"/>
    </location>
</feature>
<dbReference type="Proteomes" id="UP001055102">
    <property type="component" value="Unassembled WGS sequence"/>
</dbReference>
<evidence type="ECO:0000259" key="9">
    <source>
        <dbReference type="SMART" id="SM00911"/>
    </source>
</evidence>